<feature type="domain" description="Glycosyltransferase RgtA/B/C/D-like" evidence="9">
    <location>
        <begin position="77"/>
        <end position="210"/>
    </location>
</feature>
<organism evidence="10 11">
    <name type="scientific">Prochlorococcus marinus (strain MIT 9211)</name>
    <dbReference type="NCBI Taxonomy" id="93059"/>
    <lineage>
        <taxon>Bacteria</taxon>
        <taxon>Bacillati</taxon>
        <taxon>Cyanobacteriota</taxon>
        <taxon>Cyanophyceae</taxon>
        <taxon>Synechococcales</taxon>
        <taxon>Prochlorococcaceae</taxon>
        <taxon>Prochlorococcus</taxon>
    </lineage>
</organism>
<keyword evidence="4 10" id="KW-0808">Transferase</keyword>
<dbReference type="eggNOG" id="COG1807">
    <property type="taxonomic scope" value="Bacteria"/>
</dbReference>
<dbReference type="Proteomes" id="UP000000788">
    <property type="component" value="Chromosome"/>
</dbReference>
<dbReference type="InterPro" id="IPR038731">
    <property type="entry name" value="RgtA/B/C-like"/>
</dbReference>
<gene>
    <name evidence="10" type="ordered locus">P9211_12611</name>
</gene>
<keyword evidence="2" id="KW-1003">Cell membrane</keyword>
<keyword evidence="3" id="KW-0328">Glycosyltransferase</keyword>
<evidence type="ECO:0000313" key="11">
    <source>
        <dbReference type="Proteomes" id="UP000000788"/>
    </source>
</evidence>
<feature type="transmembrane region" description="Helical" evidence="8">
    <location>
        <begin position="370"/>
        <end position="393"/>
    </location>
</feature>
<dbReference type="GO" id="GO:0005886">
    <property type="term" value="C:plasma membrane"/>
    <property type="evidence" value="ECO:0007669"/>
    <property type="project" value="UniProtKB-SubCell"/>
</dbReference>
<keyword evidence="7 8" id="KW-0472">Membrane</keyword>
<dbReference type="EMBL" id="CP000878">
    <property type="protein sequence ID" value="ABX09192.1"/>
    <property type="molecule type" value="Genomic_DNA"/>
</dbReference>
<feature type="transmembrane region" description="Helical" evidence="8">
    <location>
        <begin position="227"/>
        <end position="244"/>
    </location>
</feature>
<feature type="transmembrane region" description="Helical" evidence="8">
    <location>
        <begin position="313"/>
        <end position="331"/>
    </location>
</feature>
<dbReference type="OrthoDB" id="9809099at2"/>
<evidence type="ECO:0000256" key="1">
    <source>
        <dbReference type="ARBA" id="ARBA00004651"/>
    </source>
</evidence>
<feature type="transmembrane region" description="Helical" evidence="8">
    <location>
        <begin position="12"/>
        <end position="32"/>
    </location>
</feature>
<name>A9BBI0_PROM4</name>
<sequence>MRKLKFNQYPRFIALPLLIGFILRTILLNSPIVGVHSWRQADTAAMARHFYLNNTPIWLPQIDWAGNGEGFVESEFPIFPYLTAQLYKLFGIHEWIGRSFSVIFSLLTILLIIRIGELLINKEAGWWGGILFSILPMSVYYGRAFQAESLLLLLSALSLERLIESIRSYKYTNLLISWAAFVLACLIKVLPLVWLGLPLITTIILARKERDQKNSFIGLTKRLASSQIIYIYMLGALLILYLWYSHAYEIGKLSGLSFGFWEDSDRSSFSMLFNTQMWGNLILRTSIRCFAILGLPLLFIGIRTTYKGYGGKILISGIIGILLTLLISIRSSSIHEYYQLPLLIFSCPFMGQGVQVLIHAIKKEKLHRKVLRITLIFIGLISINILAFDYYLLEKRQTKIWLPLALEIRNNVPLNERIVSVTNHDPTLLNLGRRQGWLVSASSINKNNIELWFKEGASFIVGSLNWAETYATLPEGTTKKNLNDLLCNAHVSESCPKPPNFTYIIPIKNLIN</sequence>
<accession>A9BBI0</accession>
<feature type="transmembrane region" description="Helical" evidence="8">
    <location>
        <begin position="95"/>
        <end position="113"/>
    </location>
</feature>
<dbReference type="GO" id="GO:0009103">
    <property type="term" value="P:lipopolysaccharide biosynthetic process"/>
    <property type="evidence" value="ECO:0007669"/>
    <property type="project" value="UniProtKB-ARBA"/>
</dbReference>
<evidence type="ECO:0000256" key="7">
    <source>
        <dbReference type="ARBA" id="ARBA00023136"/>
    </source>
</evidence>
<dbReference type="PANTHER" id="PTHR33908:SF11">
    <property type="entry name" value="MEMBRANE PROTEIN"/>
    <property type="match status" value="1"/>
</dbReference>
<dbReference type="InterPro" id="IPR050297">
    <property type="entry name" value="LipidA_mod_glycosyltrf_83"/>
</dbReference>
<feature type="transmembrane region" description="Helical" evidence="8">
    <location>
        <begin position="175"/>
        <end position="206"/>
    </location>
</feature>
<evidence type="ECO:0000256" key="8">
    <source>
        <dbReference type="SAM" id="Phobius"/>
    </source>
</evidence>
<evidence type="ECO:0000256" key="3">
    <source>
        <dbReference type="ARBA" id="ARBA00022676"/>
    </source>
</evidence>
<protein>
    <submittedName>
        <fullName evidence="10">4-amino-4-deoxy-L-arabinose transferase and related glycosyltransferases of PMT family</fullName>
    </submittedName>
</protein>
<evidence type="ECO:0000256" key="4">
    <source>
        <dbReference type="ARBA" id="ARBA00022679"/>
    </source>
</evidence>
<dbReference type="AlphaFoldDB" id="A9BBI0"/>
<reference evidence="10 11" key="1">
    <citation type="journal article" date="2007" name="PLoS Genet.">
        <title>Patterns and implications of gene gain and loss in the evolution of Prochlorococcus.</title>
        <authorList>
            <person name="Kettler G.C."/>
            <person name="Martiny A.C."/>
            <person name="Huang K."/>
            <person name="Zucker J."/>
            <person name="Coleman M.L."/>
            <person name="Rodrigue S."/>
            <person name="Chen F."/>
            <person name="Lapidus A."/>
            <person name="Ferriera S."/>
            <person name="Johnson J."/>
            <person name="Steglich C."/>
            <person name="Church G.M."/>
            <person name="Richardson P."/>
            <person name="Chisholm S.W."/>
        </authorList>
    </citation>
    <scope>NUCLEOTIDE SEQUENCE [LARGE SCALE GENOMIC DNA]</scope>
    <source>
        <strain evidence="11">MIT 9211</strain>
    </source>
</reference>
<feature type="transmembrane region" description="Helical" evidence="8">
    <location>
        <begin position="281"/>
        <end position="301"/>
    </location>
</feature>
<evidence type="ECO:0000256" key="6">
    <source>
        <dbReference type="ARBA" id="ARBA00022989"/>
    </source>
</evidence>
<keyword evidence="11" id="KW-1185">Reference proteome</keyword>
<evidence type="ECO:0000313" key="10">
    <source>
        <dbReference type="EMBL" id="ABX09192.1"/>
    </source>
</evidence>
<dbReference type="HOGENOM" id="CLU_574710_0_0_3"/>
<keyword evidence="6 8" id="KW-1133">Transmembrane helix</keyword>
<dbReference type="KEGG" id="pmj:P9211_12611"/>
<feature type="transmembrane region" description="Helical" evidence="8">
    <location>
        <begin position="125"/>
        <end position="142"/>
    </location>
</feature>
<keyword evidence="5 8" id="KW-0812">Transmembrane</keyword>
<evidence type="ECO:0000256" key="2">
    <source>
        <dbReference type="ARBA" id="ARBA00022475"/>
    </source>
</evidence>
<dbReference type="Pfam" id="PF13231">
    <property type="entry name" value="PMT_2"/>
    <property type="match status" value="1"/>
</dbReference>
<dbReference type="GO" id="GO:0016763">
    <property type="term" value="F:pentosyltransferase activity"/>
    <property type="evidence" value="ECO:0007669"/>
    <property type="project" value="TreeGrafter"/>
</dbReference>
<dbReference type="STRING" id="93059.P9211_12611"/>
<evidence type="ECO:0000259" key="9">
    <source>
        <dbReference type="Pfam" id="PF13231"/>
    </source>
</evidence>
<dbReference type="PANTHER" id="PTHR33908">
    <property type="entry name" value="MANNOSYLTRANSFERASE YKCB-RELATED"/>
    <property type="match status" value="1"/>
</dbReference>
<dbReference type="RefSeq" id="WP_012195813.1">
    <property type="nucleotide sequence ID" value="NC_009976.1"/>
</dbReference>
<evidence type="ECO:0000256" key="5">
    <source>
        <dbReference type="ARBA" id="ARBA00022692"/>
    </source>
</evidence>
<feature type="transmembrane region" description="Helical" evidence="8">
    <location>
        <begin position="337"/>
        <end position="358"/>
    </location>
</feature>
<proteinExistence type="predicted"/>
<comment type="subcellular location">
    <subcellularLocation>
        <location evidence="1">Cell membrane</location>
        <topology evidence="1">Multi-pass membrane protein</topology>
    </subcellularLocation>
</comment>